<protein>
    <submittedName>
        <fullName evidence="1">GpE family phage tail protein</fullName>
    </submittedName>
</protein>
<keyword evidence="2" id="KW-1185">Reference proteome</keyword>
<evidence type="ECO:0000313" key="2">
    <source>
        <dbReference type="Proteomes" id="UP000438476"/>
    </source>
</evidence>
<proteinExistence type="predicted"/>
<comment type="caution">
    <text evidence="1">The sequence shown here is derived from an EMBL/GenBank/DDBJ whole genome shotgun (WGS) entry which is preliminary data.</text>
</comment>
<organism evidence="1 2">
    <name type="scientific">Altericroceibacterium endophyticum</name>
    <dbReference type="NCBI Taxonomy" id="1808508"/>
    <lineage>
        <taxon>Bacteria</taxon>
        <taxon>Pseudomonadati</taxon>
        <taxon>Pseudomonadota</taxon>
        <taxon>Alphaproteobacteria</taxon>
        <taxon>Sphingomonadales</taxon>
        <taxon>Erythrobacteraceae</taxon>
        <taxon>Altericroceibacterium</taxon>
    </lineage>
</organism>
<gene>
    <name evidence="1" type="ORF">GRI91_03745</name>
</gene>
<dbReference type="Proteomes" id="UP000438476">
    <property type="component" value="Unassembled WGS sequence"/>
</dbReference>
<accession>A0A6I4T124</accession>
<dbReference type="EMBL" id="WTYT01000001">
    <property type="protein sequence ID" value="MXO64864.1"/>
    <property type="molecule type" value="Genomic_DNA"/>
</dbReference>
<dbReference type="Pfam" id="PF06528">
    <property type="entry name" value="Phage_P2_GpE"/>
    <property type="match status" value="1"/>
</dbReference>
<dbReference type="InterPro" id="IPR009493">
    <property type="entry name" value="P2_GpE"/>
</dbReference>
<dbReference type="RefSeq" id="WP_160735246.1">
    <property type="nucleotide sequence ID" value="NZ_WTYT01000001.1"/>
</dbReference>
<sequence length="42" mass="4864">MANIALAFHWSLESMGTLSLAELGDWERRAIDKLELLHRDPR</sequence>
<reference evidence="1 2" key="1">
    <citation type="submission" date="2019-12" db="EMBL/GenBank/DDBJ databases">
        <title>Genomic-based taxomic classification of the family Erythrobacteraceae.</title>
        <authorList>
            <person name="Xu L."/>
        </authorList>
    </citation>
    <scope>NUCLEOTIDE SEQUENCE [LARGE SCALE GENOMIC DNA]</scope>
    <source>
        <strain evidence="1 2">LMG 29518</strain>
    </source>
</reference>
<dbReference type="OrthoDB" id="8566531at2"/>
<evidence type="ECO:0000313" key="1">
    <source>
        <dbReference type="EMBL" id="MXO64864.1"/>
    </source>
</evidence>
<dbReference type="AlphaFoldDB" id="A0A6I4T124"/>
<name>A0A6I4T124_9SPHN</name>